<gene>
    <name evidence="1" type="ORF">T440DRAFT_521415</name>
</gene>
<name>A0A6A7AXK3_9PLEO</name>
<proteinExistence type="predicted"/>
<dbReference type="Proteomes" id="UP000799423">
    <property type="component" value="Unassembled WGS sequence"/>
</dbReference>
<keyword evidence="2" id="KW-1185">Reference proteome</keyword>
<evidence type="ECO:0000313" key="1">
    <source>
        <dbReference type="EMBL" id="KAF2846809.1"/>
    </source>
</evidence>
<sequence length="179" mass="20491">MVGDAHGQELVNLLRASERHIKNQKRKIIFLSGWSQFKKPDQAILRPLFAQAKANEKLTIEVRLVTWSLDGRSPDGIRSFMKLGLVLLRAFRDEKLGPRSNYQPVEQVWRADQKLEDINLPNVKLYPGHVDLDEKFLRKVKKACSIRPFQAFTREFAALSCDGPDVMVAAIKEWHANGI</sequence>
<evidence type="ECO:0000313" key="2">
    <source>
        <dbReference type="Proteomes" id="UP000799423"/>
    </source>
</evidence>
<protein>
    <submittedName>
        <fullName evidence="1">Uncharacterized protein</fullName>
    </submittedName>
</protein>
<reference evidence="1" key="1">
    <citation type="submission" date="2020-01" db="EMBL/GenBank/DDBJ databases">
        <authorList>
            <consortium name="DOE Joint Genome Institute"/>
            <person name="Haridas S."/>
            <person name="Albert R."/>
            <person name="Binder M."/>
            <person name="Bloem J."/>
            <person name="Labutti K."/>
            <person name="Salamov A."/>
            <person name="Andreopoulos B."/>
            <person name="Baker S.E."/>
            <person name="Barry K."/>
            <person name="Bills G."/>
            <person name="Bluhm B.H."/>
            <person name="Cannon C."/>
            <person name="Castanera R."/>
            <person name="Culley D.E."/>
            <person name="Daum C."/>
            <person name="Ezra D."/>
            <person name="Gonzalez J.B."/>
            <person name="Henrissat B."/>
            <person name="Kuo A."/>
            <person name="Liang C."/>
            <person name="Lipzen A."/>
            <person name="Lutzoni F."/>
            <person name="Magnuson J."/>
            <person name="Mondo S."/>
            <person name="Nolan M."/>
            <person name="Ohm R."/>
            <person name="Pangilinan J."/>
            <person name="Park H.-J."/>
            <person name="Ramirez L."/>
            <person name="Alfaro M."/>
            <person name="Sun H."/>
            <person name="Tritt A."/>
            <person name="Yoshinaga Y."/>
            <person name="Zwiers L.-H."/>
            <person name="Turgeon B.G."/>
            <person name="Goodwin S.B."/>
            <person name="Spatafora J.W."/>
            <person name="Crous P.W."/>
            <person name="Grigoriev I.V."/>
        </authorList>
    </citation>
    <scope>NUCLEOTIDE SEQUENCE</scope>
    <source>
        <strain evidence="1">IPT5</strain>
    </source>
</reference>
<dbReference type="EMBL" id="MU006331">
    <property type="protein sequence ID" value="KAF2846809.1"/>
    <property type="molecule type" value="Genomic_DNA"/>
</dbReference>
<dbReference type="AlphaFoldDB" id="A0A6A7AXK3"/>
<organism evidence="1 2">
    <name type="scientific">Plenodomus tracheiphilus IPT5</name>
    <dbReference type="NCBI Taxonomy" id="1408161"/>
    <lineage>
        <taxon>Eukaryota</taxon>
        <taxon>Fungi</taxon>
        <taxon>Dikarya</taxon>
        <taxon>Ascomycota</taxon>
        <taxon>Pezizomycotina</taxon>
        <taxon>Dothideomycetes</taxon>
        <taxon>Pleosporomycetidae</taxon>
        <taxon>Pleosporales</taxon>
        <taxon>Pleosporineae</taxon>
        <taxon>Leptosphaeriaceae</taxon>
        <taxon>Plenodomus</taxon>
    </lineage>
</organism>
<accession>A0A6A7AXK3</accession>